<dbReference type="HOGENOM" id="CLU_1545712_0_0_6"/>
<dbReference type="OrthoDB" id="5647264at2"/>
<organism evidence="2 3">
    <name type="scientific">Legionella fallonii LLAP-10</name>
    <dbReference type="NCBI Taxonomy" id="1212491"/>
    <lineage>
        <taxon>Bacteria</taxon>
        <taxon>Pseudomonadati</taxon>
        <taxon>Pseudomonadota</taxon>
        <taxon>Gammaproteobacteria</taxon>
        <taxon>Legionellales</taxon>
        <taxon>Legionellaceae</taxon>
        <taxon>Legionella</taxon>
    </lineage>
</organism>
<evidence type="ECO:0000313" key="2">
    <source>
        <dbReference type="EMBL" id="CEG56092.1"/>
    </source>
</evidence>
<proteinExistence type="predicted"/>
<evidence type="ECO:0000256" key="1">
    <source>
        <dbReference type="SAM" id="SignalP"/>
    </source>
</evidence>
<dbReference type="RefSeq" id="WP_045094833.1">
    <property type="nucleotide sequence ID" value="NZ_LN614827.1"/>
</dbReference>
<dbReference type="KEGG" id="lfa:LFA_0640"/>
<accession>A0A098G0Q1</accession>
<feature type="signal peptide" evidence="1">
    <location>
        <begin position="1"/>
        <end position="20"/>
    </location>
</feature>
<dbReference type="EMBL" id="LN614827">
    <property type="protein sequence ID" value="CEG56092.1"/>
    <property type="molecule type" value="Genomic_DNA"/>
</dbReference>
<dbReference type="AlphaFoldDB" id="A0A098G0Q1"/>
<reference evidence="3" key="1">
    <citation type="submission" date="2014-09" db="EMBL/GenBank/DDBJ databases">
        <authorList>
            <person name="Gomez-Valero L."/>
        </authorList>
    </citation>
    <scope>NUCLEOTIDE SEQUENCE [LARGE SCALE GENOMIC DNA]</scope>
    <source>
        <strain evidence="3">ATCC700992</strain>
    </source>
</reference>
<keyword evidence="3" id="KW-1185">Reference proteome</keyword>
<protein>
    <submittedName>
        <fullName evidence="2">Uncharacterized protein</fullName>
    </submittedName>
</protein>
<feature type="chain" id="PRO_5001935379" evidence="1">
    <location>
        <begin position="21"/>
        <end position="177"/>
    </location>
</feature>
<sequence length="177" mass="20333">MKRLLCVIGALILLALTSFAEAKKQIHKQQINNGAMTHEFSQQKLFIYVDPNKIAKLIPRLQKAKLIDPNLSTTEMEFYQPLLAAFASIPYAVINIRTIYERHPSTEKIYVATYLLGTDLYGNNKSRIFCYSFEFDNALYKKINWSNFHSTNIIKLAPNFNVSDTCRGLKETDPLHI</sequence>
<evidence type="ECO:0000313" key="3">
    <source>
        <dbReference type="Proteomes" id="UP000032430"/>
    </source>
</evidence>
<dbReference type="STRING" id="1212491.LFA_0640"/>
<gene>
    <name evidence="2" type="ORF">LFA_0640</name>
</gene>
<dbReference type="Proteomes" id="UP000032430">
    <property type="component" value="Chromosome I"/>
</dbReference>
<name>A0A098G0Q1_9GAMM</name>
<keyword evidence="1" id="KW-0732">Signal</keyword>